<evidence type="ECO:0000313" key="4">
    <source>
        <dbReference type="Proteomes" id="UP000007110"/>
    </source>
</evidence>
<dbReference type="Proteomes" id="UP000007110">
    <property type="component" value="Unassembled WGS sequence"/>
</dbReference>
<dbReference type="PROSITE" id="PS50057">
    <property type="entry name" value="FERM_3"/>
    <property type="match status" value="1"/>
</dbReference>
<dbReference type="Pfam" id="PF09380">
    <property type="entry name" value="FERM_C"/>
    <property type="match status" value="1"/>
</dbReference>
<dbReference type="AlphaFoldDB" id="A0A7M7HHS4"/>
<dbReference type="GO" id="GO:0035332">
    <property type="term" value="P:positive regulation of hippo signaling"/>
    <property type="evidence" value="ECO:0000318"/>
    <property type="project" value="GO_Central"/>
</dbReference>
<dbReference type="PRINTS" id="PR00935">
    <property type="entry name" value="BAND41"/>
</dbReference>
<dbReference type="InterPro" id="IPR019748">
    <property type="entry name" value="FERM_central"/>
</dbReference>
<protein>
    <recommendedName>
        <fullName evidence="2">FERM domain-containing protein</fullName>
    </recommendedName>
</protein>
<dbReference type="InterPro" id="IPR000299">
    <property type="entry name" value="FERM_domain"/>
</dbReference>
<dbReference type="Pfam" id="PF00373">
    <property type="entry name" value="FERM_M"/>
    <property type="match status" value="1"/>
</dbReference>
<feature type="compositionally biased region" description="Basic residues" evidence="1">
    <location>
        <begin position="527"/>
        <end position="536"/>
    </location>
</feature>
<dbReference type="InterPro" id="IPR047145">
    <property type="entry name" value="FRMD6-like"/>
</dbReference>
<dbReference type="InterPro" id="IPR029071">
    <property type="entry name" value="Ubiquitin-like_domsf"/>
</dbReference>
<feature type="compositionally biased region" description="Basic and acidic residues" evidence="1">
    <location>
        <begin position="491"/>
        <end position="502"/>
    </location>
</feature>
<proteinExistence type="predicted"/>
<dbReference type="PANTHER" id="PTHR13429">
    <property type="entry name" value="FERM DOMAIN (PROTEIN4.1-EZRIN-RADIXIN-MOESIN) FAMILY"/>
    <property type="match status" value="1"/>
</dbReference>
<feature type="region of interest" description="Disordered" evidence="1">
    <location>
        <begin position="574"/>
        <end position="610"/>
    </location>
</feature>
<organism evidence="3 4">
    <name type="scientific">Strongylocentrotus purpuratus</name>
    <name type="common">Purple sea urchin</name>
    <dbReference type="NCBI Taxonomy" id="7668"/>
    <lineage>
        <taxon>Eukaryota</taxon>
        <taxon>Metazoa</taxon>
        <taxon>Echinodermata</taxon>
        <taxon>Eleutherozoa</taxon>
        <taxon>Echinozoa</taxon>
        <taxon>Echinoidea</taxon>
        <taxon>Euechinoidea</taxon>
        <taxon>Echinacea</taxon>
        <taxon>Camarodonta</taxon>
        <taxon>Echinidea</taxon>
        <taxon>Strongylocentrotidae</taxon>
        <taxon>Strongylocentrotus</taxon>
    </lineage>
</organism>
<feature type="compositionally biased region" description="Polar residues" evidence="1">
    <location>
        <begin position="574"/>
        <end position="584"/>
    </location>
</feature>
<evidence type="ECO:0000313" key="3">
    <source>
        <dbReference type="EnsemblMetazoa" id="XP_011669999"/>
    </source>
</evidence>
<dbReference type="Pfam" id="PF09379">
    <property type="entry name" value="FERM_N"/>
    <property type="match status" value="1"/>
</dbReference>
<dbReference type="Gene3D" id="1.20.80.10">
    <property type="match status" value="1"/>
</dbReference>
<feature type="region of interest" description="Disordered" evidence="1">
    <location>
        <begin position="464"/>
        <end position="540"/>
    </location>
</feature>
<dbReference type="KEGG" id="spu:592633"/>
<sequence length="753" mass="84298">MPIWGGGTGGMASGVAAIGSIRGLHHAASSPKCVGVKLWDGELQLNVEGKAKVQDLYDQVCFTLSIKEAQLFGLTILRENGEYEFLDLKTKISKYAPKGWKSDSNDGRDKTGKPLLSFYLKVQLYVEHVSLLKDDVTRHHHYLQLKQNVLQAPVLCREEACFVLASYALQADMGNFDEVEHAGRYFEPANYFPEWVIKRRGENYIIKHVPSMHRDQKGTTPALAQKAFIREAASTPEHNMHFYRLKKTKTEQTPSIWLGVCTKGIHLYEDSSDGKYLLCEYPWVDIKRLIFQKKKFELLVEGVSDGRKITYYTCTEAKSKHLLRLCKLTHAFQMQTQTLVDRARIRESASEKKRYRESYISGDISWSDLDSSMTTTSHSEMSTTKVDQRMSVISNVSSVATSGIVSDERSPVEKTMSEDDDLCSPYKVIEMPPSAMTYIPQLESHLTLQPSTSREDMLLYSDSGSKRHSAAMSDASSHREHNATHSSSSSERGKPGMIHHEASAMLSESEWASDDEAEDDDEDERRYHKKHSRSNNHHQLIDTRKIRAEIADKDVTAPLLSALCNDRSLLMMQQQKQSNTTLEDNSLGSNDLSRTSSSRGSGSVHEKSYHEDLNTSLTTLVSHSSIDSDMHSSVLERLNAKSCSMINTMNSLGYSQGNLSKHQTLSTLNNLADMDITLMDNTPFTDNTPFDVRLSFDSASEGRVKCQTLPSKMNASEQMLLLGASVNSVQRDETVSYSAPNLSPGAQVPIASH</sequence>
<evidence type="ECO:0000256" key="1">
    <source>
        <dbReference type="SAM" id="MobiDB-lite"/>
    </source>
</evidence>
<dbReference type="InterPro" id="IPR014352">
    <property type="entry name" value="FERM/acyl-CoA-bd_prot_sf"/>
</dbReference>
<feature type="compositionally biased region" description="Low complexity" evidence="1">
    <location>
        <begin position="586"/>
        <end position="603"/>
    </location>
</feature>
<dbReference type="CDD" id="cd17101">
    <property type="entry name" value="FERM_F1_PTPN13_like"/>
    <property type="match status" value="1"/>
</dbReference>
<evidence type="ECO:0000259" key="2">
    <source>
        <dbReference type="PROSITE" id="PS50057"/>
    </source>
</evidence>
<dbReference type="Gene3D" id="3.10.20.90">
    <property type="entry name" value="Phosphatidylinositol 3-kinase Catalytic Subunit, Chain A, domain 1"/>
    <property type="match status" value="1"/>
</dbReference>
<dbReference type="GO" id="GO:0098592">
    <property type="term" value="C:cytoplasmic side of apical plasma membrane"/>
    <property type="evidence" value="ECO:0000318"/>
    <property type="project" value="GO_Central"/>
</dbReference>
<dbReference type="SUPFAM" id="SSF50729">
    <property type="entry name" value="PH domain-like"/>
    <property type="match status" value="1"/>
</dbReference>
<dbReference type="InterPro" id="IPR018980">
    <property type="entry name" value="FERM_PH-like_C"/>
</dbReference>
<dbReference type="SUPFAM" id="SSF54236">
    <property type="entry name" value="Ubiquitin-like"/>
    <property type="match status" value="1"/>
</dbReference>
<dbReference type="SUPFAM" id="SSF47031">
    <property type="entry name" value="Second domain of FERM"/>
    <property type="match status" value="1"/>
</dbReference>
<dbReference type="OrthoDB" id="5957665at2759"/>
<reference evidence="3" key="2">
    <citation type="submission" date="2021-01" db="UniProtKB">
        <authorList>
            <consortium name="EnsemblMetazoa"/>
        </authorList>
    </citation>
    <scope>IDENTIFICATION</scope>
</reference>
<name>A0A7M7HHS4_STRPU</name>
<dbReference type="PANTHER" id="PTHR13429:SF5">
    <property type="entry name" value="PROTEIN EXPANDED"/>
    <property type="match status" value="1"/>
</dbReference>
<dbReference type="InterPro" id="IPR011993">
    <property type="entry name" value="PH-like_dom_sf"/>
</dbReference>
<feature type="compositionally biased region" description="Acidic residues" evidence="1">
    <location>
        <begin position="511"/>
        <end position="523"/>
    </location>
</feature>
<dbReference type="SMART" id="SM01196">
    <property type="entry name" value="FERM_C"/>
    <property type="match status" value="1"/>
</dbReference>
<dbReference type="Gene3D" id="2.30.29.30">
    <property type="entry name" value="Pleckstrin-homology domain (PH domain)/Phosphotyrosine-binding domain (PTB)"/>
    <property type="match status" value="1"/>
</dbReference>
<dbReference type="SMART" id="SM00295">
    <property type="entry name" value="B41"/>
    <property type="match status" value="1"/>
</dbReference>
<dbReference type="CDD" id="cd14473">
    <property type="entry name" value="FERM_B-lobe"/>
    <property type="match status" value="1"/>
</dbReference>
<dbReference type="EnsemblMetazoa" id="XM_011671697">
    <property type="protein sequence ID" value="XP_011669999"/>
    <property type="gene ID" value="LOC592633"/>
</dbReference>
<dbReference type="InterPro" id="IPR018979">
    <property type="entry name" value="FERM_N"/>
</dbReference>
<keyword evidence="4" id="KW-1185">Reference proteome</keyword>
<dbReference type="RefSeq" id="XP_011669999.2">
    <property type="nucleotide sequence ID" value="XM_011671697.2"/>
</dbReference>
<reference evidence="4" key="1">
    <citation type="submission" date="2015-02" db="EMBL/GenBank/DDBJ databases">
        <title>Genome sequencing for Strongylocentrotus purpuratus.</title>
        <authorList>
            <person name="Murali S."/>
            <person name="Liu Y."/>
            <person name="Vee V."/>
            <person name="English A."/>
            <person name="Wang M."/>
            <person name="Skinner E."/>
            <person name="Han Y."/>
            <person name="Muzny D.M."/>
            <person name="Worley K.C."/>
            <person name="Gibbs R.A."/>
        </authorList>
    </citation>
    <scope>NUCLEOTIDE SEQUENCE</scope>
</reference>
<feature type="domain" description="FERM" evidence="2">
    <location>
        <begin position="32"/>
        <end position="337"/>
    </location>
</feature>
<dbReference type="OMA" id="PSMHRDQ"/>
<dbReference type="InterPro" id="IPR019749">
    <property type="entry name" value="Band_41_domain"/>
</dbReference>
<dbReference type="InParanoid" id="A0A7M7HHS4"/>
<dbReference type="InterPro" id="IPR035963">
    <property type="entry name" value="FERM_2"/>
</dbReference>
<dbReference type="GeneID" id="592633"/>
<accession>A0A7M7HHS4</accession>